<dbReference type="PROSITE" id="PS51517">
    <property type="entry name" value="NDT80"/>
    <property type="match status" value="1"/>
</dbReference>
<protein>
    <recommendedName>
        <fullName evidence="4">NDT80 domain-containing protein</fullName>
    </recommendedName>
</protein>
<evidence type="ECO:0000256" key="2">
    <source>
        <dbReference type="PROSITE-ProRule" id="PRU00850"/>
    </source>
</evidence>
<dbReference type="InterPro" id="IPR052605">
    <property type="entry name" value="Fungal_trans_regulator"/>
</dbReference>
<evidence type="ECO:0000313" key="6">
    <source>
        <dbReference type="Proteomes" id="UP000309340"/>
    </source>
</evidence>
<feature type="compositionally biased region" description="Low complexity" evidence="3">
    <location>
        <begin position="60"/>
        <end position="69"/>
    </location>
</feature>
<accession>A0A4V5N708</accession>
<evidence type="ECO:0000313" key="5">
    <source>
        <dbReference type="EMBL" id="TKA37879.1"/>
    </source>
</evidence>
<dbReference type="PANTHER" id="PTHR35144">
    <property type="entry name" value="MEIOSIS-SPECIFIC TRANSCRIPTION FACTOR NDT80"/>
    <property type="match status" value="1"/>
</dbReference>
<comment type="caution">
    <text evidence="5">The sequence shown here is derived from an EMBL/GenBank/DDBJ whole genome shotgun (WGS) entry which is preliminary data.</text>
</comment>
<gene>
    <name evidence="5" type="ORF">B0A55_13703</name>
</gene>
<dbReference type="GO" id="GO:0003700">
    <property type="term" value="F:DNA-binding transcription factor activity"/>
    <property type="evidence" value="ECO:0007669"/>
    <property type="project" value="UniProtKB-UniRule"/>
</dbReference>
<dbReference type="InterPro" id="IPR008967">
    <property type="entry name" value="p53-like_TF_DNA-bd_sf"/>
</dbReference>
<sequence length="238" mass="24734">QYFHLIAELFADVRKDGSDTPVWVKVAQRVSEKIVVRGRSPSHYQNEGQHGQAGRGGSASGSSGYSTASGTYGSSSNAGAFRGASGYASSTFGEAAGGGAYRGNQYAMYPTTAAAAASDGSGSSPGSVDEGGAVDSDHALDTVMSEAERAGIQDYDGYQYYPASMYEAVPQQQQQPLPLLPSLAKIESCSTTTTAPPRYSTTTERQYAVKAEYANAVPGAQWSLGGCGRFQGVESSRG</sequence>
<keyword evidence="6" id="KW-1185">Reference proteome</keyword>
<dbReference type="Pfam" id="PF05224">
    <property type="entry name" value="NDT80_PhoG"/>
    <property type="match status" value="1"/>
</dbReference>
<dbReference type="GO" id="GO:0000228">
    <property type="term" value="C:nuclear chromosome"/>
    <property type="evidence" value="ECO:0007669"/>
    <property type="project" value="TreeGrafter"/>
</dbReference>
<feature type="non-terminal residue" evidence="5">
    <location>
        <position position="238"/>
    </location>
</feature>
<dbReference type="InterPro" id="IPR037141">
    <property type="entry name" value="NDT80_DNA-bd_dom_sf"/>
</dbReference>
<feature type="region of interest" description="Disordered" evidence="3">
    <location>
        <begin position="37"/>
        <end position="69"/>
    </location>
</feature>
<dbReference type="Proteomes" id="UP000309340">
    <property type="component" value="Unassembled WGS sequence"/>
</dbReference>
<keyword evidence="1 2" id="KW-0238">DNA-binding</keyword>
<dbReference type="GO" id="GO:0003677">
    <property type="term" value="F:DNA binding"/>
    <property type="evidence" value="ECO:0007669"/>
    <property type="project" value="UniProtKB-KW"/>
</dbReference>
<feature type="non-terminal residue" evidence="5">
    <location>
        <position position="1"/>
    </location>
</feature>
<dbReference type="PANTHER" id="PTHR35144:SF2">
    <property type="entry name" value="MEIOSIS-SPECIFIC TRANSCRIPTION FACTOR NDT80"/>
    <property type="match status" value="1"/>
</dbReference>
<feature type="DNA-binding region" description="NDT80" evidence="2">
    <location>
        <begin position="1"/>
        <end position="48"/>
    </location>
</feature>
<evidence type="ECO:0000259" key="4">
    <source>
        <dbReference type="PROSITE" id="PS51517"/>
    </source>
</evidence>
<evidence type="ECO:0000256" key="1">
    <source>
        <dbReference type="ARBA" id="ARBA00023125"/>
    </source>
</evidence>
<feature type="region of interest" description="Disordered" evidence="3">
    <location>
        <begin position="115"/>
        <end position="135"/>
    </location>
</feature>
<dbReference type="SUPFAM" id="SSF49417">
    <property type="entry name" value="p53-like transcription factors"/>
    <property type="match status" value="1"/>
</dbReference>
<proteinExistence type="predicted"/>
<dbReference type="Gene3D" id="2.60.40.1390">
    <property type="entry name" value="NDT80 DNA-binding domain"/>
    <property type="match status" value="1"/>
</dbReference>
<dbReference type="AlphaFoldDB" id="A0A4V5N708"/>
<dbReference type="InterPro" id="IPR024061">
    <property type="entry name" value="NDT80_DNA-bd_dom"/>
</dbReference>
<organism evidence="5 6">
    <name type="scientific">Friedmanniomyces simplex</name>
    <dbReference type="NCBI Taxonomy" id="329884"/>
    <lineage>
        <taxon>Eukaryota</taxon>
        <taxon>Fungi</taxon>
        <taxon>Dikarya</taxon>
        <taxon>Ascomycota</taxon>
        <taxon>Pezizomycotina</taxon>
        <taxon>Dothideomycetes</taxon>
        <taxon>Dothideomycetidae</taxon>
        <taxon>Mycosphaerellales</taxon>
        <taxon>Teratosphaeriaceae</taxon>
        <taxon>Friedmanniomyces</taxon>
    </lineage>
</organism>
<evidence type="ECO:0000256" key="3">
    <source>
        <dbReference type="SAM" id="MobiDB-lite"/>
    </source>
</evidence>
<dbReference type="GO" id="GO:0051321">
    <property type="term" value="P:meiotic cell cycle"/>
    <property type="evidence" value="ECO:0007669"/>
    <property type="project" value="TreeGrafter"/>
</dbReference>
<dbReference type="OrthoDB" id="3941224at2759"/>
<feature type="compositionally biased region" description="Low complexity" evidence="3">
    <location>
        <begin position="115"/>
        <end position="131"/>
    </location>
</feature>
<dbReference type="EMBL" id="NAJQ01002769">
    <property type="protein sequence ID" value="TKA37879.1"/>
    <property type="molecule type" value="Genomic_DNA"/>
</dbReference>
<dbReference type="GO" id="GO:0045944">
    <property type="term" value="P:positive regulation of transcription by RNA polymerase II"/>
    <property type="evidence" value="ECO:0007669"/>
    <property type="project" value="TreeGrafter"/>
</dbReference>
<feature type="domain" description="NDT80" evidence="4">
    <location>
        <begin position="1"/>
        <end position="48"/>
    </location>
</feature>
<reference evidence="5 6" key="1">
    <citation type="submission" date="2017-03" db="EMBL/GenBank/DDBJ databases">
        <title>Genomes of endolithic fungi from Antarctica.</title>
        <authorList>
            <person name="Coleine C."/>
            <person name="Masonjones S."/>
            <person name="Stajich J.E."/>
        </authorList>
    </citation>
    <scope>NUCLEOTIDE SEQUENCE [LARGE SCALE GENOMIC DNA]</scope>
    <source>
        <strain evidence="5 6">CCFEE 5184</strain>
    </source>
</reference>
<name>A0A4V5N708_9PEZI</name>